<evidence type="ECO:0000256" key="3">
    <source>
        <dbReference type="ARBA" id="ARBA00022989"/>
    </source>
</evidence>
<gene>
    <name evidence="6" type="ORF">HH1059_15460</name>
</gene>
<organism evidence="6 7">
    <name type="scientific">Halorhodospira halochloris</name>
    <name type="common">Ectothiorhodospira halochloris</name>
    <dbReference type="NCBI Taxonomy" id="1052"/>
    <lineage>
        <taxon>Bacteria</taxon>
        <taxon>Pseudomonadati</taxon>
        <taxon>Pseudomonadota</taxon>
        <taxon>Gammaproteobacteria</taxon>
        <taxon>Chromatiales</taxon>
        <taxon>Ectothiorhodospiraceae</taxon>
        <taxon>Halorhodospira</taxon>
    </lineage>
</organism>
<dbReference type="KEGG" id="hhk:HH1059_15460"/>
<dbReference type="AlphaFoldDB" id="A0A110B5E1"/>
<dbReference type="OrthoDB" id="2657448at2"/>
<keyword evidence="3 5" id="KW-1133">Transmembrane helix</keyword>
<evidence type="ECO:0000256" key="4">
    <source>
        <dbReference type="ARBA" id="ARBA00023136"/>
    </source>
</evidence>
<keyword evidence="2 5" id="KW-0812">Transmembrane</keyword>
<keyword evidence="7" id="KW-1185">Reference proteome</keyword>
<dbReference type="InterPro" id="IPR019109">
    <property type="entry name" value="MamF_MmsF"/>
</dbReference>
<dbReference type="Pfam" id="PF09685">
    <property type="entry name" value="MamF_MmsF"/>
    <property type="match status" value="1"/>
</dbReference>
<proteinExistence type="predicted"/>
<reference evidence="6" key="1">
    <citation type="submission" date="2016-02" db="EMBL/GenBank/DDBJ databases">
        <title>Halorhodospira halochloris DSM-1059 complete genome, version 2.</title>
        <authorList>
            <person name="Tsukatani Y."/>
        </authorList>
    </citation>
    <scope>NUCLEOTIDE SEQUENCE</scope>
    <source>
        <strain evidence="6">DSM 1059</strain>
    </source>
</reference>
<evidence type="ECO:0000256" key="2">
    <source>
        <dbReference type="ARBA" id="ARBA00022692"/>
    </source>
</evidence>
<comment type="subcellular location">
    <subcellularLocation>
        <location evidence="1">Membrane</location>
        <topology evidence="1">Multi-pass membrane protein</topology>
    </subcellularLocation>
</comment>
<name>A0A110B5E1_HALHR</name>
<evidence type="ECO:0000256" key="5">
    <source>
        <dbReference type="SAM" id="Phobius"/>
    </source>
</evidence>
<evidence type="ECO:0000313" key="7">
    <source>
        <dbReference type="Proteomes" id="UP000218890"/>
    </source>
</evidence>
<evidence type="ECO:0000256" key="1">
    <source>
        <dbReference type="ARBA" id="ARBA00004141"/>
    </source>
</evidence>
<dbReference type="EMBL" id="AP017372">
    <property type="protein sequence ID" value="BAU58253.1"/>
    <property type="molecule type" value="Genomic_DNA"/>
</dbReference>
<protein>
    <submittedName>
        <fullName evidence="6">Suppressor protein SRP40</fullName>
    </submittedName>
</protein>
<sequence>MLGPITGAIFLFLDRNDSVVRKHACQALLLSAVIAVAWLAVAILSVSFIGVPLVFWAGFAFLLYMAYLANQKKSFEIPFLNDYAQRLADKMAPTDSQGK</sequence>
<dbReference type="Proteomes" id="UP000218890">
    <property type="component" value="Chromosome"/>
</dbReference>
<keyword evidence="4 5" id="KW-0472">Membrane</keyword>
<feature type="transmembrane region" description="Helical" evidence="5">
    <location>
        <begin position="27"/>
        <end position="47"/>
    </location>
</feature>
<feature type="transmembrane region" description="Helical" evidence="5">
    <location>
        <begin position="53"/>
        <end position="70"/>
    </location>
</feature>
<accession>A0A110B5E1</accession>
<evidence type="ECO:0000313" key="6">
    <source>
        <dbReference type="EMBL" id="BAU58253.1"/>
    </source>
</evidence>